<evidence type="ECO:0000313" key="8">
    <source>
        <dbReference type="EMBL" id="ERN20241.1"/>
    </source>
</evidence>
<feature type="region of interest" description="Disordered" evidence="5">
    <location>
        <begin position="586"/>
        <end position="649"/>
    </location>
</feature>
<gene>
    <name evidence="8" type="ORF">AMTR_s00066p00154510</name>
</gene>
<feature type="compositionally biased region" description="Acidic residues" evidence="5">
    <location>
        <begin position="620"/>
        <end position="629"/>
    </location>
</feature>
<evidence type="ECO:0000259" key="7">
    <source>
        <dbReference type="Pfam" id="PF21796"/>
    </source>
</evidence>
<feature type="region of interest" description="Disordered" evidence="5">
    <location>
        <begin position="63"/>
        <end position="82"/>
    </location>
</feature>
<sequence>MGECVLNKCSSSVEERSPKTRMIEHENPRVSPVAVMAIESHGQPMEKSGVSCDMDCRGLVSPIQSQDLPKRKRKRRSLEGNMSQEEKELKIAAFREEIQGLLRYYDEFMSEKTDLGVDLNGSMDSVIACLIEESELPLKKLVDSVLKSLKRKGGEGANITLLSVQNSIHRVGIRNKYGIENPNADLMEDESKPCLWCWETRELKLLPKAHHGILKIRRTGRRRIRERIAAVSEMISSLSAQENENDYKAKIMEASGKLRKILNLERIRDLVSNLLQKIEAGREVIGEQEQKLLDRELKNMGKELKRQMEEAEREERQREKELKRQQDEADKEQRRREREEAELKKQLKRQQEDAEKEQRRHEKEEAESKKQLKKQQEEAEKDKRRREKEEAERKKQLSVQKQAAMMKRFFKSNSNVNISPTKVSSPRSPHKNEQISNAVILAMDHAFSHYEAMELSDLLRSHLGTWQNCSLRKKKSQRWGMRHNPKVAVIKELRLQGSCSEVENSSKITTLTAKRLAFNDTNDSTDHHIEKLDDGWGVMASDDSLCHNASPTFFRLCKKTKKLLQFYKSHRPAYYGTMSKKSDVVGARHPFSKDPTLDYTIESDEEWEEDDPGESLSDLDKDDEEDKEAEDNLKTENEDGSEDSFLVPDGYLSENEGVQVNSLTDEEGTSGCEVKPEHETEEFRALLRQQRYLNNLTEQALRRNHALVITNLMHEKLNLMVAEDVTGNPRVEQLCLQALSIRPCFEGACVELSQEPESCKTNEEVPKRKPKKESESCKTNKEEAPRRQSKSSMTPSVTTATVLYDADLPEIVWCIQSFSYETRKLFKCLQRKFPLVSRADLRCKVLEIATFLHKRWQVKKEILDKLGKSVLPERGKVKKGITTFFTKRCHPPETEAMDSIKSEDTDTKAIEPIDSSPQPCRRTEVVNTEAIKVIESSPPPCHKTEANTKAMKAIDSSRQQPCHKTEATTVEVTQAINSHPQPFHKTEDIDAHVMCSESFTGFQPMATNVEVKKAINTSP</sequence>
<name>U5D3Q4_AMBTC</name>
<dbReference type="GO" id="GO:0006334">
    <property type="term" value="P:nucleosome assembly"/>
    <property type="evidence" value="ECO:0000318"/>
    <property type="project" value="GO_Central"/>
</dbReference>
<feature type="region of interest" description="Disordered" evidence="5">
    <location>
        <begin position="306"/>
        <end position="401"/>
    </location>
</feature>
<dbReference type="InterPro" id="IPR022043">
    <property type="entry name" value="CAF1A_DD"/>
</dbReference>
<dbReference type="OMA" id="SETALWC"/>
<dbReference type="Gramene" id="ERN20241">
    <property type="protein sequence ID" value="ERN20241"/>
    <property type="gene ID" value="AMTR_s00066p00154510"/>
</dbReference>
<feature type="domain" description="Chromatin assembly factor 1 subunit Cac1-like C-terminal" evidence="7">
    <location>
        <begin position="808"/>
        <end position="858"/>
    </location>
</feature>
<dbReference type="InterPro" id="IPR048800">
    <property type="entry name" value="Cac1-like_C"/>
</dbReference>
<dbReference type="AlphaFoldDB" id="U5D3Q4"/>
<evidence type="ECO:0000256" key="1">
    <source>
        <dbReference type="ARBA" id="ARBA00004123"/>
    </source>
</evidence>
<dbReference type="EMBL" id="KI392060">
    <property type="protein sequence ID" value="ERN20241.1"/>
    <property type="molecule type" value="Genomic_DNA"/>
</dbReference>
<dbReference type="Proteomes" id="UP000017836">
    <property type="component" value="Unassembled WGS sequence"/>
</dbReference>
<keyword evidence="9" id="KW-1185">Reference proteome</keyword>
<dbReference type="HOGENOM" id="CLU_011512_0_0_1"/>
<dbReference type="OrthoDB" id="440676at2759"/>
<evidence type="ECO:0000256" key="2">
    <source>
        <dbReference type="ARBA" id="ARBA00022763"/>
    </source>
</evidence>
<organism evidence="8 9">
    <name type="scientific">Amborella trichopoda</name>
    <dbReference type="NCBI Taxonomy" id="13333"/>
    <lineage>
        <taxon>Eukaryota</taxon>
        <taxon>Viridiplantae</taxon>
        <taxon>Streptophyta</taxon>
        <taxon>Embryophyta</taxon>
        <taxon>Tracheophyta</taxon>
        <taxon>Spermatophyta</taxon>
        <taxon>Magnoliopsida</taxon>
        <taxon>Amborellales</taxon>
        <taxon>Amborellaceae</taxon>
        <taxon>Amborella</taxon>
    </lineage>
</organism>
<feature type="compositionally biased region" description="Basic and acidic residues" evidence="5">
    <location>
        <begin position="306"/>
        <end position="395"/>
    </location>
</feature>
<evidence type="ECO:0000256" key="3">
    <source>
        <dbReference type="ARBA" id="ARBA00023204"/>
    </source>
</evidence>
<feature type="region of interest" description="Disordered" evidence="5">
    <location>
        <begin position="896"/>
        <end position="921"/>
    </location>
</feature>
<evidence type="ECO:0000259" key="6">
    <source>
        <dbReference type="Pfam" id="PF12253"/>
    </source>
</evidence>
<dbReference type="GO" id="GO:0033186">
    <property type="term" value="C:CAF-1 complex"/>
    <property type="evidence" value="ECO:0000318"/>
    <property type="project" value="GO_Central"/>
</dbReference>
<dbReference type="GO" id="GO:0006281">
    <property type="term" value="P:DNA repair"/>
    <property type="evidence" value="ECO:0007669"/>
    <property type="project" value="UniProtKB-KW"/>
</dbReference>
<dbReference type="Pfam" id="PF21796">
    <property type="entry name" value="Cac1_C"/>
    <property type="match status" value="1"/>
</dbReference>
<feature type="compositionally biased region" description="Basic and acidic residues" evidence="5">
    <location>
        <begin position="760"/>
        <end position="786"/>
    </location>
</feature>
<dbReference type="eggNOG" id="KOG4364">
    <property type="taxonomic scope" value="Eukaryota"/>
</dbReference>
<evidence type="ECO:0000313" key="9">
    <source>
        <dbReference type="Proteomes" id="UP000017836"/>
    </source>
</evidence>
<feature type="compositionally biased region" description="Acidic residues" evidence="5">
    <location>
        <begin position="601"/>
        <end position="613"/>
    </location>
</feature>
<keyword evidence="4" id="KW-0539">Nucleus</keyword>
<reference evidence="9" key="1">
    <citation type="journal article" date="2013" name="Science">
        <title>The Amborella genome and the evolution of flowering plants.</title>
        <authorList>
            <consortium name="Amborella Genome Project"/>
        </authorList>
    </citation>
    <scope>NUCLEOTIDE SEQUENCE [LARGE SCALE GENOMIC DNA]</scope>
</reference>
<dbReference type="PANTHER" id="PTHR15272:SF0">
    <property type="entry name" value="CHROMATIN ASSEMBLY FACTOR 1 SUBUNIT A"/>
    <property type="match status" value="1"/>
</dbReference>
<accession>U5D3Q4</accession>
<dbReference type="Pfam" id="PF12253">
    <property type="entry name" value="CAF1A_dimeriz"/>
    <property type="match status" value="1"/>
</dbReference>
<keyword evidence="2" id="KW-0227">DNA damage</keyword>
<protein>
    <submittedName>
        <fullName evidence="8">Uncharacterized protein</fullName>
    </submittedName>
</protein>
<feature type="region of interest" description="Disordered" evidence="5">
    <location>
        <begin position="760"/>
        <end position="795"/>
    </location>
</feature>
<evidence type="ECO:0000256" key="4">
    <source>
        <dbReference type="ARBA" id="ARBA00023242"/>
    </source>
</evidence>
<comment type="subcellular location">
    <subcellularLocation>
        <location evidence="1">Nucleus</location>
    </subcellularLocation>
</comment>
<evidence type="ECO:0000256" key="5">
    <source>
        <dbReference type="SAM" id="MobiDB-lite"/>
    </source>
</evidence>
<dbReference type="GO" id="GO:0005634">
    <property type="term" value="C:nucleus"/>
    <property type="evidence" value="ECO:0000318"/>
    <property type="project" value="GO_Central"/>
</dbReference>
<dbReference type="PANTHER" id="PTHR15272">
    <property type="entry name" value="CHROMATIN ASSEMBLY FACTOR 1 SUBUNIT A CAF-1 SUBUNIT A"/>
    <property type="match status" value="1"/>
</dbReference>
<feature type="domain" description="Chromatin assembly factor 1 subunit A dimerization" evidence="6">
    <location>
        <begin position="562"/>
        <end position="631"/>
    </location>
</feature>
<feature type="compositionally biased region" description="Basic and acidic residues" evidence="5">
    <location>
        <begin position="896"/>
        <end position="911"/>
    </location>
</feature>
<dbReference type="STRING" id="13333.U5D3Q4"/>
<proteinExistence type="predicted"/>
<keyword evidence="3" id="KW-0234">DNA repair</keyword>